<feature type="domain" description="Lipid/polyisoprenoid-binding YceI-like" evidence="2">
    <location>
        <begin position="27"/>
        <end position="187"/>
    </location>
</feature>
<dbReference type="Gene3D" id="2.40.128.110">
    <property type="entry name" value="Lipid/polyisoprenoid-binding, YceI-like"/>
    <property type="match status" value="1"/>
</dbReference>
<organism evidence="3 4">
    <name type="scientific">Pseudomonas gregormendelii</name>
    <dbReference type="NCBI Taxonomy" id="1628277"/>
    <lineage>
        <taxon>Bacteria</taxon>
        <taxon>Pseudomonadati</taxon>
        <taxon>Pseudomonadota</taxon>
        <taxon>Gammaproteobacteria</taxon>
        <taxon>Pseudomonadales</taxon>
        <taxon>Pseudomonadaceae</taxon>
        <taxon>Pseudomonas</taxon>
    </lineage>
</organism>
<evidence type="ECO:0000259" key="2">
    <source>
        <dbReference type="SMART" id="SM00867"/>
    </source>
</evidence>
<comment type="caution">
    <text evidence="3">The sequence shown here is derived from an EMBL/GenBank/DDBJ whole genome shotgun (WGS) entry which is preliminary data.</text>
</comment>
<feature type="chain" id="PRO_5045952768" evidence="1">
    <location>
        <begin position="26"/>
        <end position="189"/>
    </location>
</feature>
<dbReference type="Pfam" id="PF04264">
    <property type="entry name" value="YceI"/>
    <property type="match status" value="1"/>
</dbReference>
<dbReference type="PANTHER" id="PTHR34406:SF1">
    <property type="entry name" value="PROTEIN YCEI"/>
    <property type="match status" value="1"/>
</dbReference>
<dbReference type="SUPFAM" id="SSF101874">
    <property type="entry name" value="YceI-like"/>
    <property type="match status" value="1"/>
</dbReference>
<dbReference type="EMBL" id="JADEVO010000007">
    <property type="protein sequence ID" value="MBN3965195.1"/>
    <property type="molecule type" value="Genomic_DNA"/>
</dbReference>
<keyword evidence="1" id="KW-0732">Signal</keyword>
<proteinExistence type="predicted"/>
<evidence type="ECO:0000313" key="4">
    <source>
        <dbReference type="Proteomes" id="UP000772591"/>
    </source>
</evidence>
<gene>
    <name evidence="3" type="ORF">IMW75_07870</name>
</gene>
<name>A0ABS3ADG2_9PSED</name>
<evidence type="ECO:0000256" key="1">
    <source>
        <dbReference type="SAM" id="SignalP"/>
    </source>
</evidence>
<sequence length="189" mass="20852">MTCRFPCSIALAVTLITGAVPCTQAAEYTRVNPAASKISFTFNQMGSEVYGTFGRFEARFEFDTANPTAARTRLVIDMASIDAGSSDANLELQKPAWFNTPEYPQGVFESTRVTDLGNNRYAVIGNLTIRGLTREVQVQVELKPESGIGLFNGEFVLDRDLFRIGEGEWADTVVSKDIDIKFRVVAPEH</sequence>
<accession>A0ABS3ADG2</accession>
<keyword evidence="4" id="KW-1185">Reference proteome</keyword>
<protein>
    <submittedName>
        <fullName evidence="3">YceI family protein</fullName>
    </submittedName>
</protein>
<evidence type="ECO:0000313" key="3">
    <source>
        <dbReference type="EMBL" id="MBN3965195.1"/>
    </source>
</evidence>
<reference evidence="3 4" key="1">
    <citation type="journal article" date="2021" name="Int. J. Syst. Evol. Microbiol.">
        <title>Pseudomonas piscium sp. nov., Pseudomonas pisciculturae sp. nov., Pseudomonas mucoides sp. nov. and Pseudomonas neuropathica sp. nov. isolated from rainbow trout.</title>
        <authorList>
            <person name="Duman M."/>
            <person name="Mulet M."/>
            <person name="Altun S."/>
            <person name="Saticioglu I.B."/>
            <person name="Gomila M."/>
            <person name="Lalucat J."/>
            <person name="Garcia-Valdes E."/>
        </authorList>
    </citation>
    <scope>NUCLEOTIDE SEQUENCE [LARGE SCALE GENOMIC DNA]</scope>
    <source>
        <strain evidence="3 4">LMG 28632</strain>
    </source>
</reference>
<feature type="signal peptide" evidence="1">
    <location>
        <begin position="1"/>
        <end position="25"/>
    </location>
</feature>
<dbReference type="InterPro" id="IPR036761">
    <property type="entry name" value="TTHA0802/YceI-like_sf"/>
</dbReference>
<dbReference type="Proteomes" id="UP000772591">
    <property type="component" value="Unassembled WGS sequence"/>
</dbReference>
<dbReference type="RefSeq" id="WP_045059007.1">
    <property type="nucleotide sequence ID" value="NZ_JADEVO010000007.1"/>
</dbReference>
<dbReference type="SMART" id="SM00867">
    <property type="entry name" value="YceI"/>
    <property type="match status" value="1"/>
</dbReference>
<dbReference type="PANTHER" id="PTHR34406">
    <property type="entry name" value="PROTEIN YCEI"/>
    <property type="match status" value="1"/>
</dbReference>
<dbReference type="InterPro" id="IPR007372">
    <property type="entry name" value="Lipid/polyisoprenoid-bd_YceI"/>
</dbReference>